<keyword evidence="3 8" id="KW-0347">Helicase</keyword>
<dbReference type="Pfam" id="PF21010">
    <property type="entry name" value="HA2_C"/>
    <property type="match status" value="1"/>
</dbReference>
<evidence type="ECO:0000259" key="7">
    <source>
        <dbReference type="PROSITE" id="PS51194"/>
    </source>
</evidence>
<dbReference type="InterPro" id="IPR001650">
    <property type="entry name" value="Helicase_C-like"/>
</dbReference>
<dbReference type="SUPFAM" id="SSF52540">
    <property type="entry name" value="P-loop containing nucleoside triphosphate hydrolases"/>
    <property type="match status" value="1"/>
</dbReference>
<organism evidence="8 9">
    <name type="scientific">Wohlfahrtiimonas larvae</name>
    <dbReference type="NCBI Taxonomy" id="1157986"/>
    <lineage>
        <taxon>Bacteria</taxon>
        <taxon>Pseudomonadati</taxon>
        <taxon>Pseudomonadota</taxon>
        <taxon>Gammaproteobacteria</taxon>
        <taxon>Cardiobacteriales</taxon>
        <taxon>Ignatzschineriaceae</taxon>
        <taxon>Wohlfahrtiimonas</taxon>
    </lineage>
</organism>
<dbReference type="Proteomes" id="UP001500631">
    <property type="component" value="Unassembled WGS sequence"/>
</dbReference>
<dbReference type="SMART" id="SM00487">
    <property type="entry name" value="DEXDc"/>
    <property type="match status" value="1"/>
</dbReference>
<dbReference type="SMART" id="SM00382">
    <property type="entry name" value="AAA"/>
    <property type="match status" value="1"/>
</dbReference>
<dbReference type="RefSeq" id="WP_077926715.1">
    <property type="nucleotide sequence ID" value="NZ_BAABKE010000001.1"/>
</dbReference>
<evidence type="ECO:0000256" key="3">
    <source>
        <dbReference type="ARBA" id="ARBA00022806"/>
    </source>
</evidence>
<dbReference type="Pfam" id="PF07717">
    <property type="entry name" value="OB_NTP_bind"/>
    <property type="match status" value="1"/>
</dbReference>
<dbReference type="PROSITE" id="PS51192">
    <property type="entry name" value="HELICASE_ATP_BIND_1"/>
    <property type="match status" value="1"/>
</dbReference>
<keyword evidence="4" id="KW-0067">ATP-binding</keyword>
<dbReference type="SMART" id="SM00490">
    <property type="entry name" value="HELICc"/>
    <property type="match status" value="1"/>
</dbReference>
<dbReference type="InterPro" id="IPR010222">
    <property type="entry name" value="RNA_helicase_HrpA"/>
</dbReference>
<dbReference type="Pfam" id="PF00271">
    <property type="entry name" value="Helicase_C"/>
    <property type="match status" value="1"/>
</dbReference>
<evidence type="ECO:0000259" key="6">
    <source>
        <dbReference type="PROSITE" id="PS51192"/>
    </source>
</evidence>
<dbReference type="Gene3D" id="1.20.120.1080">
    <property type="match status" value="1"/>
</dbReference>
<dbReference type="PROSITE" id="PS51194">
    <property type="entry name" value="HELICASE_CTER"/>
    <property type="match status" value="1"/>
</dbReference>
<evidence type="ECO:0000256" key="5">
    <source>
        <dbReference type="SAM" id="MobiDB-lite"/>
    </source>
</evidence>
<evidence type="ECO:0000256" key="4">
    <source>
        <dbReference type="ARBA" id="ARBA00022840"/>
    </source>
</evidence>
<feature type="domain" description="Helicase ATP-binding" evidence="6">
    <location>
        <begin position="81"/>
        <end position="244"/>
    </location>
</feature>
<protein>
    <submittedName>
        <fullName evidence="8">ATP-dependent RNA helicase HrpA</fullName>
    </submittedName>
</protein>
<dbReference type="InterPro" id="IPR024590">
    <property type="entry name" value="HrpA_C"/>
</dbReference>
<dbReference type="InterPro" id="IPR011545">
    <property type="entry name" value="DEAD/DEAH_box_helicase_dom"/>
</dbReference>
<dbReference type="InterPro" id="IPR003593">
    <property type="entry name" value="AAA+_ATPase"/>
</dbReference>
<dbReference type="InterPro" id="IPR014001">
    <property type="entry name" value="Helicase_ATP-bd"/>
</dbReference>
<proteinExistence type="predicted"/>
<comment type="caution">
    <text evidence="8">The sequence shown here is derived from an EMBL/GenBank/DDBJ whole genome shotgun (WGS) entry which is preliminary data.</text>
</comment>
<accession>A0ABP9MGN7</accession>
<dbReference type="Pfam" id="PF00270">
    <property type="entry name" value="DEAD"/>
    <property type="match status" value="1"/>
</dbReference>
<keyword evidence="2" id="KW-0378">Hydrolase</keyword>
<dbReference type="NCBIfam" id="TIGR01967">
    <property type="entry name" value="DEAH_box_HrpA"/>
    <property type="match status" value="1"/>
</dbReference>
<evidence type="ECO:0000256" key="2">
    <source>
        <dbReference type="ARBA" id="ARBA00022801"/>
    </source>
</evidence>
<feature type="region of interest" description="Disordered" evidence="5">
    <location>
        <begin position="1010"/>
        <end position="1031"/>
    </location>
</feature>
<sequence length="1325" mass="152156">MSQNSLSSLFELLPQVELKRAHFFRRALHQLKKKDASPEEIEKLAQEMKESCANVQAKLQQFPEITYNEALPIARARDEIKTALADHPVVVICGETGSGKTTQLAKFCLELGLGAKGLIGHTQPRRLAARSVADRIAEELKVPIGGFVGYKMRFSDQTAPETTVKLMTDGILLAELTKDPFLNQYEVIIIDEAHERSLNIDFLLGILKRILEKRKDLKVIITSATIDPEKFANFFSTPKSKVPIINVSGRTYPVEIRYRPLLQDDGDDQDMIEGIATAVRELSQEQPGDILVFLPGEREIRDAADVLHKEFSRYYDVLPLFSRLSNAEQNRIFAPHHKLRIVLATNVAETSLTVPGIKYVIDTGVARISRYSPRSRLQRLLIEPIAQASANQRSGRCGRVSEGIAIRLFSQEDFDNRPLFLDPEIKRTQLASVILQMAHLRLGNPEDFTFIEPPELRQIKEGYMALREIKAIDEATHLTQLGRKLALLPLDPRFGAMIFKGIEHGIGQEVLILVALLSIQNPNERPIDKQQAADEKHRLFKDKQSDFIGYLNLWFWYQNQVKGNSQSYLRELCRKHFISFMRMREWFELYQQIRDMLKASKITLNDLPAISGEQEGDYQFPTFATDMIHQSLLVGLLDHIGALGEDNVYQGAMGQKFRVFPGSSLYKKPPKWLMAMEIVETSQVYARMCAGINPEWLESIGSHLIKKQYNEPHWSKKQGQAVADETVFLFNLAIIRNRPVSFGRINPELSRELMIKEGLIQDDIATRAHFYRQNRATIDKVEEMEDKTRRRDILAEEVVLYEWYDSRLPADCYSVQKLEKWCQVRKNNDALIFTESDILAHDGDLNLDDFPEVLELNGLKLNTQYLFDPAHIDDGMTLLVPIAALNLLDQTRLDWLSRGLILEKITELLRTLPKSYRRQFVPLPDFAAEIFNEIEFAEGNLYYQLQTIIKKLRHIEIEPHEFDEAALDKHLRMNIRIIDAGGKTLGQSRDLESLKQQFSHKAETAFQALAASPNQSKKRKQKKKNIETSEKNSVAQSAEKIFTTDDWAIESEVKFTRNGIQLVGYVALEAVENGVKAKLYDRESEANRAHLQTLIDLSLKELRQEVKYLQKQWPQFGKLALMFRIVGNETILKDDLMKALIRDYLDEAKLPKDAATFNALLNNMRKTIVSEATDLTKLVIEIFMESEKVSDALRAMHPMNRAMIEKPIQKAKDRLIYAGFISNTPKDWRKQLPRYMKAMVVRVERFSQNMNRDGDHAKIIDQHLSQLKTAMMKVGEIAEVVEYRWMIEELAVSLFAQPMKTVVPVSEKRLEKIWEKLDLMMKNQR</sequence>
<dbReference type="InterPro" id="IPR027417">
    <property type="entry name" value="P-loop_NTPase"/>
</dbReference>
<dbReference type="PANTHER" id="PTHR18934">
    <property type="entry name" value="ATP-DEPENDENT RNA HELICASE"/>
    <property type="match status" value="1"/>
</dbReference>
<evidence type="ECO:0000313" key="9">
    <source>
        <dbReference type="Proteomes" id="UP001500631"/>
    </source>
</evidence>
<keyword evidence="1" id="KW-0547">Nucleotide-binding</keyword>
<name>A0ABP9MGN7_9GAMM</name>
<gene>
    <name evidence="8" type="primary">hrpA</name>
    <name evidence="8" type="ORF">GCM10023338_02550</name>
</gene>
<reference evidence="9" key="1">
    <citation type="journal article" date="2019" name="Int. J. Syst. Evol. Microbiol.">
        <title>The Global Catalogue of Microorganisms (GCM) 10K type strain sequencing project: providing services to taxonomists for standard genome sequencing and annotation.</title>
        <authorList>
            <consortium name="The Broad Institute Genomics Platform"/>
            <consortium name="The Broad Institute Genome Sequencing Center for Infectious Disease"/>
            <person name="Wu L."/>
            <person name="Ma J."/>
        </authorList>
    </citation>
    <scope>NUCLEOTIDE SEQUENCE [LARGE SCALE GENOMIC DNA]</scope>
    <source>
        <strain evidence="9">JCM 18424</strain>
    </source>
</reference>
<dbReference type="CDD" id="cd18791">
    <property type="entry name" value="SF2_C_RHA"/>
    <property type="match status" value="1"/>
</dbReference>
<dbReference type="GO" id="GO:0004386">
    <property type="term" value="F:helicase activity"/>
    <property type="evidence" value="ECO:0007669"/>
    <property type="project" value="UniProtKB-KW"/>
</dbReference>
<dbReference type="InterPro" id="IPR007502">
    <property type="entry name" value="Helicase-assoc_dom"/>
</dbReference>
<dbReference type="Pfam" id="PF11898">
    <property type="entry name" value="DUF3418"/>
    <property type="match status" value="1"/>
</dbReference>
<dbReference type="EMBL" id="BAABKE010000001">
    <property type="protein sequence ID" value="GAA5094379.1"/>
    <property type="molecule type" value="Genomic_DNA"/>
</dbReference>
<feature type="domain" description="Helicase C-terminal" evidence="7">
    <location>
        <begin position="274"/>
        <end position="441"/>
    </location>
</feature>
<dbReference type="InterPro" id="IPR011709">
    <property type="entry name" value="DEAD-box_helicase_OB_fold"/>
</dbReference>
<dbReference type="Gene3D" id="3.40.50.300">
    <property type="entry name" value="P-loop containing nucleotide triphosphate hydrolases"/>
    <property type="match status" value="2"/>
</dbReference>
<evidence type="ECO:0000256" key="1">
    <source>
        <dbReference type="ARBA" id="ARBA00022741"/>
    </source>
</evidence>
<keyword evidence="9" id="KW-1185">Reference proteome</keyword>
<evidence type="ECO:0000313" key="8">
    <source>
        <dbReference type="EMBL" id="GAA5094379.1"/>
    </source>
</evidence>
<dbReference type="PANTHER" id="PTHR18934:SF99">
    <property type="entry name" value="ATP-DEPENDENT RNA HELICASE DHX37-RELATED"/>
    <property type="match status" value="1"/>
</dbReference>
<dbReference type="SMART" id="SM00847">
    <property type="entry name" value="HA2"/>
    <property type="match status" value="1"/>
</dbReference>